<keyword evidence="2" id="KW-1185">Reference proteome</keyword>
<sequence>MNVLNLDEIFVGRTQTVRKIVLGEFSKTQLTSLLKKANENLLRRRDAYDYWVRRMDALTRLLVGEKPDLRNVRIDEALSLNSEPAEPRTSAPFALHAVQQLERSERRGRLGDFSAEELSAQADAYFALGDYATAVEKATQAVEADHQQSKAWFIRVMALLRQRNAALRLMQRHEINAVEIADPMSGHEMMEREMADDAGSRASELHEELTAVVPHALLHWPRRDDGTLSYDREEQLSLIRDLFVDAVFEKVARRSGELLNFVPEGIRVNSAFRRPCDYWRLAQSEDSAEQVLTKPESEALTLLFDERATPWKEVYTSMDTAREFKLLHLSWALRLDGYRAQWEKLQSDISAWRSEDFGNRILSSDTLVRLWQFHATTLNGTRGTLSALDDWRKRTLEERKSHSHIRLLRTFAFLYHDHLVRGDLTQCADIARLAQALTRESTTLLDSPDDDSMGMPIDSGLYWKYLEALAVLLVPPAQGGEMVRSWLLSAEQWMTRFRDTRRCFWVCADEFEDVEDAPYNVDLRDPEPWMQAARAYVEAFPAGDSKAELGRVIARLETP</sequence>
<protein>
    <submittedName>
        <fullName evidence="1">Uncharacterized protein</fullName>
    </submittedName>
</protein>
<dbReference type="GeneID" id="71059340"/>
<accession>A0AAJ5NEE8</accession>
<dbReference type="EMBL" id="LR025744">
    <property type="protein sequence ID" value="VBB16731.1"/>
    <property type="molecule type" value="Genomic_DNA"/>
</dbReference>
<reference evidence="1 2" key="1">
    <citation type="submission" date="2017-11" db="EMBL/GenBank/DDBJ databases">
        <authorList>
            <person name="Seth-Smith MB H."/>
        </authorList>
    </citation>
    <scope>NUCLEOTIDE SEQUENCE [LARGE SCALE GENOMIC DNA]</scope>
    <source>
        <strain evidence="1">E</strain>
    </source>
</reference>
<evidence type="ECO:0000313" key="1">
    <source>
        <dbReference type="EMBL" id="VBB16731.1"/>
    </source>
</evidence>
<name>A0AAJ5NEE8_9BURK</name>
<dbReference type="AlphaFoldDB" id="A0AAJ5NEE8"/>
<dbReference type="SUPFAM" id="SSF48452">
    <property type="entry name" value="TPR-like"/>
    <property type="match status" value="1"/>
</dbReference>
<dbReference type="Gene3D" id="1.25.40.10">
    <property type="entry name" value="Tetratricopeptide repeat domain"/>
    <property type="match status" value="1"/>
</dbReference>
<dbReference type="InterPro" id="IPR011990">
    <property type="entry name" value="TPR-like_helical_dom_sf"/>
</dbReference>
<evidence type="ECO:0000313" key="2">
    <source>
        <dbReference type="Proteomes" id="UP000268684"/>
    </source>
</evidence>
<proteinExistence type="predicted"/>
<organism evidence="1 2">
    <name type="scientific">Burkholderia stabilis</name>
    <dbReference type="NCBI Taxonomy" id="95485"/>
    <lineage>
        <taxon>Bacteria</taxon>
        <taxon>Pseudomonadati</taxon>
        <taxon>Pseudomonadota</taxon>
        <taxon>Betaproteobacteria</taxon>
        <taxon>Burkholderiales</taxon>
        <taxon>Burkholderiaceae</taxon>
        <taxon>Burkholderia</taxon>
        <taxon>Burkholderia cepacia complex</taxon>
    </lineage>
</organism>
<gene>
    <name evidence="1" type="ORF">BSTAB16_6938</name>
</gene>
<dbReference type="Proteomes" id="UP000268684">
    <property type="component" value="Chromosome III"/>
</dbReference>
<dbReference type="RefSeq" id="WP_163013062.1">
    <property type="nucleotide sequence ID" value="NZ_LR025744.1"/>
</dbReference>